<dbReference type="InterPro" id="IPR049278">
    <property type="entry name" value="MS_channel_C"/>
</dbReference>
<dbReference type="PANTHER" id="PTHR30221">
    <property type="entry name" value="SMALL-CONDUCTANCE MECHANOSENSITIVE CHANNEL"/>
    <property type="match status" value="1"/>
</dbReference>
<evidence type="ECO:0000256" key="5">
    <source>
        <dbReference type="ARBA" id="ARBA00022989"/>
    </source>
</evidence>
<keyword evidence="5 8" id="KW-1133">Transmembrane helix</keyword>
<dbReference type="InterPro" id="IPR006685">
    <property type="entry name" value="MscS_channel_2nd"/>
</dbReference>
<evidence type="ECO:0000256" key="1">
    <source>
        <dbReference type="ARBA" id="ARBA00004651"/>
    </source>
</evidence>
<keyword evidence="4 8" id="KW-0812">Transmembrane</keyword>
<gene>
    <name evidence="11" type="ORF">ACFQJ9_19815</name>
</gene>
<feature type="domain" description="Mechanosensitive ion channel MscS C-terminal" evidence="10">
    <location>
        <begin position="191"/>
        <end position="280"/>
    </location>
</feature>
<dbReference type="InterPro" id="IPR023408">
    <property type="entry name" value="MscS_beta-dom_sf"/>
</dbReference>
<name>A0ABD5Z9M9_9EURY</name>
<dbReference type="InterPro" id="IPR010920">
    <property type="entry name" value="LSM_dom_sf"/>
</dbReference>
<dbReference type="EMBL" id="JBHTAR010000011">
    <property type="protein sequence ID" value="MFC7201627.1"/>
    <property type="molecule type" value="Genomic_DNA"/>
</dbReference>
<dbReference type="Proteomes" id="UP001596447">
    <property type="component" value="Unassembled WGS sequence"/>
</dbReference>
<dbReference type="Pfam" id="PF21082">
    <property type="entry name" value="MS_channel_3rd"/>
    <property type="match status" value="1"/>
</dbReference>
<dbReference type="Pfam" id="PF00924">
    <property type="entry name" value="MS_channel_2nd"/>
    <property type="match status" value="1"/>
</dbReference>
<feature type="region of interest" description="Disordered" evidence="7">
    <location>
        <begin position="299"/>
        <end position="332"/>
    </location>
</feature>
<feature type="domain" description="Mechanosensitive ion channel MscS" evidence="9">
    <location>
        <begin position="115"/>
        <end position="182"/>
    </location>
</feature>
<evidence type="ECO:0000256" key="3">
    <source>
        <dbReference type="ARBA" id="ARBA00022475"/>
    </source>
</evidence>
<sequence>MQSGSDSSSVWDTVWSTLGGVDWGSLARTWEWPLAIFFVVGGWALGKLLVRLLGRRVARRFQRPSVTRTVLRLIRTGSLAIGAFAALSVFGLGLGDLVLSVTVFSAVLGLVLAPIVGSVINGVFVLADQPYEIGDMIEITDTGQRGFVEDITLRYTKVFTLDNTFLVVPNGSMRERDVINYSAEDERIRLRLSVGVTYESDVAEARHIMEEAAKEVETVLPGGPDIRIGSARYVAAPTARIDEFADSSVSLTLHYWAKEPYKLSKVRSEVQTAIWDAFAAAEDVEIAYPHTHHVFDETSGTARVAVDGDRDGNGRGGETDAATDADLTGRER</sequence>
<evidence type="ECO:0000313" key="12">
    <source>
        <dbReference type="Proteomes" id="UP001596447"/>
    </source>
</evidence>
<dbReference type="PANTHER" id="PTHR30221:SF1">
    <property type="entry name" value="SMALL-CONDUCTANCE MECHANOSENSITIVE CHANNEL"/>
    <property type="match status" value="1"/>
</dbReference>
<dbReference type="AlphaFoldDB" id="A0ABD5Z9M9"/>
<accession>A0ABD5Z9M9</accession>
<comment type="caution">
    <text evidence="11">The sequence shown here is derived from an EMBL/GenBank/DDBJ whole genome shotgun (WGS) entry which is preliminary data.</text>
</comment>
<keyword evidence="3" id="KW-1003">Cell membrane</keyword>
<evidence type="ECO:0000256" key="7">
    <source>
        <dbReference type="SAM" id="MobiDB-lite"/>
    </source>
</evidence>
<dbReference type="Gene3D" id="3.30.70.100">
    <property type="match status" value="1"/>
</dbReference>
<feature type="transmembrane region" description="Helical" evidence="8">
    <location>
        <begin position="32"/>
        <end position="53"/>
    </location>
</feature>
<dbReference type="SUPFAM" id="SSF50182">
    <property type="entry name" value="Sm-like ribonucleoproteins"/>
    <property type="match status" value="1"/>
</dbReference>
<reference evidence="11 12" key="1">
    <citation type="journal article" date="2019" name="Int. J. Syst. Evol. Microbiol.">
        <title>The Global Catalogue of Microorganisms (GCM) 10K type strain sequencing project: providing services to taxonomists for standard genome sequencing and annotation.</title>
        <authorList>
            <consortium name="The Broad Institute Genomics Platform"/>
            <consortium name="The Broad Institute Genome Sequencing Center for Infectious Disease"/>
            <person name="Wu L."/>
            <person name="Ma J."/>
        </authorList>
    </citation>
    <scope>NUCLEOTIDE SEQUENCE [LARGE SCALE GENOMIC DNA]</scope>
    <source>
        <strain evidence="11 12">XZGYJ-43</strain>
    </source>
</reference>
<feature type="transmembrane region" description="Helical" evidence="8">
    <location>
        <begin position="73"/>
        <end position="95"/>
    </location>
</feature>
<evidence type="ECO:0000256" key="6">
    <source>
        <dbReference type="ARBA" id="ARBA00023136"/>
    </source>
</evidence>
<comment type="subcellular location">
    <subcellularLocation>
        <location evidence="1">Cell membrane</location>
        <topology evidence="1">Multi-pass membrane protein</topology>
    </subcellularLocation>
</comment>
<dbReference type="Gene3D" id="1.10.287.1260">
    <property type="match status" value="1"/>
</dbReference>
<evidence type="ECO:0000256" key="4">
    <source>
        <dbReference type="ARBA" id="ARBA00022692"/>
    </source>
</evidence>
<dbReference type="RefSeq" id="WP_279528367.1">
    <property type="nucleotide sequence ID" value="NZ_CP122312.1"/>
</dbReference>
<evidence type="ECO:0000256" key="8">
    <source>
        <dbReference type="SAM" id="Phobius"/>
    </source>
</evidence>
<dbReference type="InterPro" id="IPR045275">
    <property type="entry name" value="MscS_archaea/bacteria_type"/>
</dbReference>
<dbReference type="Gene3D" id="2.30.30.60">
    <property type="match status" value="1"/>
</dbReference>
<proteinExistence type="inferred from homology"/>
<evidence type="ECO:0000313" key="11">
    <source>
        <dbReference type="EMBL" id="MFC7201627.1"/>
    </source>
</evidence>
<feature type="transmembrane region" description="Helical" evidence="8">
    <location>
        <begin position="101"/>
        <end position="127"/>
    </location>
</feature>
<evidence type="ECO:0000259" key="10">
    <source>
        <dbReference type="Pfam" id="PF21082"/>
    </source>
</evidence>
<dbReference type="SUPFAM" id="SSF82689">
    <property type="entry name" value="Mechanosensitive channel protein MscS (YggB), C-terminal domain"/>
    <property type="match status" value="1"/>
</dbReference>
<keyword evidence="6 8" id="KW-0472">Membrane</keyword>
<comment type="similarity">
    <text evidence="2">Belongs to the MscS (TC 1.A.23) family.</text>
</comment>
<evidence type="ECO:0000256" key="2">
    <source>
        <dbReference type="ARBA" id="ARBA00008017"/>
    </source>
</evidence>
<dbReference type="InterPro" id="IPR011066">
    <property type="entry name" value="MscS_channel_C_sf"/>
</dbReference>
<keyword evidence="12" id="KW-1185">Reference proteome</keyword>
<organism evidence="11 12">
    <name type="scientific">Halospeciosus flavus</name>
    <dbReference type="NCBI Taxonomy" id="3032283"/>
    <lineage>
        <taxon>Archaea</taxon>
        <taxon>Methanobacteriati</taxon>
        <taxon>Methanobacteriota</taxon>
        <taxon>Stenosarchaea group</taxon>
        <taxon>Halobacteria</taxon>
        <taxon>Halobacteriales</taxon>
        <taxon>Halobacteriaceae</taxon>
        <taxon>Halospeciosus</taxon>
    </lineage>
</organism>
<dbReference type="GO" id="GO:0005886">
    <property type="term" value="C:plasma membrane"/>
    <property type="evidence" value="ECO:0007669"/>
    <property type="project" value="UniProtKB-SubCell"/>
</dbReference>
<protein>
    <submittedName>
        <fullName evidence="11">Mechanosensitive ion channel family protein</fullName>
    </submittedName>
</protein>
<evidence type="ECO:0000259" key="9">
    <source>
        <dbReference type="Pfam" id="PF00924"/>
    </source>
</evidence>